<feature type="domain" description="AP2/ERF" evidence="9">
    <location>
        <begin position="648"/>
        <end position="705"/>
    </location>
</feature>
<dbReference type="Pfam" id="PF00847">
    <property type="entry name" value="AP2"/>
    <property type="match status" value="1"/>
</dbReference>
<proteinExistence type="predicted"/>
<evidence type="ECO:0000256" key="7">
    <source>
        <dbReference type="SAM" id="MobiDB-lite"/>
    </source>
</evidence>
<dbReference type="Proteomes" id="UP000734854">
    <property type="component" value="Unassembled WGS sequence"/>
</dbReference>
<keyword evidence="3" id="KW-0238">DNA-binding</keyword>
<dbReference type="GO" id="GO:0003700">
    <property type="term" value="F:DNA-binding transcription factor activity"/>
    <property type="evidence" value="ECO:0007669"/>
    <property type="project" value="InterPro"/>
</dbReference>
<accession>A0A8J5C676</accession>
<dbReference type="InterPro" id="IPR001471">
    <property type="entry name" value="AP2/ERF_dom"/>
</dbReference>
<sequence length="833" mass="94137">MSTHLKAQNLWSSIDSGLSEGADANSQRRDQLALGQIHQGVDYSIFGLIANAKTAKEAWDTLKLSYKGVDRAQKSKLQSLRRLYDRCEMSSTETVEHYFSRLTDLVNKMRLYGDKIGDDAVVEKILRTIPLKYDHVVASIQESHDIELLTIAELKGMIESHIDRIEAKTETPANEEALKSQVTLNTTDSSQRGGGFNRGRGRARRGYRGRGRGNYSNQGRSGDNAMQERFSAHCYNCGKYGHKIADCRYKKFNNHGNQANIAGNYGEDSNESETLLLASNSLPANENGYCIITDGNGKLIAKILDDNWLWHMRFGHFHFSGLNYLARKKLVFELPDIVKSNHVCETCLIGKKHREPFPVGKSWRATKHDTSKAYKLYNPETKKVIISRDVVFDEHGSWNWCIEKEKSIIVPDIPDDFLDEQPTQDNVQVSVQSEAPTRRSQRECRLPARLQDYVLSNDNDLSDEEILIIEFREALVSKFEMTDMGLMSYFLGLEVIQMDDGFFVSQKKYVSDILKRFRMECSKPVPTPVIEKMKLSRDEIGNSMYVTTYKSFIENLRYLIATRPDISFGVGVLSKFIEKPKESHWAAANRILRYVKCTINDGSFYFTNKTVDLVGYTDSDWLAMRKGRAQAENRTKTAERALEAVETRFRGVRKRLWGRFAAEIRDPLKKTRIWLGTFDSAEDAARAYDAAAVALRGPKARTNFPLQPPSSFPTNLSVAAAASGHFPFQSPSQTAQKLTSSSHSSTVESSSGPRLPSSSVPIRLRQPVERRKANPPAPPRPLYGDDDCHSDCGSSSSVVDDDDIIIPSWRQPLPFDLNLPYPDDDLQDTVLRL</sequence>
<comment type="subcellular location">
    <subcellularLocation>
        <location evidence="1">Nucleus</location>
    </subcellularLocation>
</comment>
<keyword evidence="6" id="KW-0479">Metal-binding</keyword>
<keyword evidence="5" id="KW-0539">Nucleus</keyword>
<dbReference type="InterPro" id="IPR036955">
    <property type="entry name" value="AP2/ERF_dom_sf"/>
</dbReference>
<keyword evidence="4" id="KW-0804">Transcription</keyword>
<dbReference type="PRINTS" id="PR00367">
    <property type="entry name" value="ETHRSPELEMNT"/>
</dbReference>
<keyword evidence="6" id="KW-0862">Zinc</keyword>
<feature type="compositionally biased region" description="Low complexity" evidence="7">
    <location>
        <begin position="740"/>
        <end position="761"/>
    </location>
</feature>
<dbReference type="PANTHER" id="PTHR31677">
    <property type="entry name" value="AP2 DOMAIN CLASS TRANSCRIPTION FACTOR"/>
    <property type="match status" value="1"/>
</dbReference>
<dbReference type="PANTHER" id="PTHR31677:SF252">
    <property type="entry name" value="ETHYLENE-RESPONSIVE TRANSCRIPTION FACTOR 3"/>
    <property type="match status" value="1"/>
</dbReference>
<dbReference type="Pfam" id="PF14223">
    <property type="entry name" value="Retrotran_gag_2"/>
    <property type="match status" value="1"/>
</dbReference>
<dbReference type="FunFam" id="3.30.730.10:FF:000001">
    <property type="entry name" value="Ethylene-responsive transcription factor 2"/>
    <property type="match status" value="1"/>
</dbReference>
<evidence type="ECO:0000256" key="5">
    <source>
        <dbReference type="ARBA" id="ARBA00023242"/>
    </source>
</evidence>
<reference evidence="10 11" key="1">
    <citation type="submission" date="2020-08" db="EMBL/GenBank/DDBJ databases">
        <title>Plant Genome Project.</title>
        <authorList>
            <person name="Zhang R.-G."/>
        </authorList>
    </citation>
    <scope>NUCLEOTIDE SEQUENCE [LARGE SCALE GENOMIC DNA]</scope>
    <source>
        <tissue evidence="10">Rhizome</tissue>
    </source>
</reference>
<dbReference type="PROSITE" id="PS50158">
    <property type="entry name" value="ZF_CCHC"/>
    <property type="match status" value="1"/>
</dbReference>
<dbReference type="GO" id="GO:0005634">
    <property type="term" value="C:nucleus"/>
    <property type="evidence" value="ECO:0007669"/>
    <property type="project" value="UniProtKB-SubCell"/>
</dbReference>
<organism evidence="10 11">
    <name type="scientific">Zingiber officinale</name>
    <name type="common">Ginger</name>
    <name type="synonym">Amomum zingiber</name>
    <dbReference type="NCBI Taxonomy" id="94328"/>
    <lineage>
        <taxon>Eukaryota</taxon>
        <taxon>Viridiplantae</taxon>
        <taxon>Streptophyta</taxon>
        <taxon>Embryophyta</taxon>
        <taxon>Tracheophyta</taxon>
        <taxon>Spermatophyta</taxon>
        <taxon>Magnoliopsida</taxon>
        <taxon>Liliopsida</taxon>
        <taxon>Zingiberales</taxon>
        <taxon>Zingiberaceae</taxon>
        <taxon>Zingiber</taxon>
    </lineage>
</organism>
<name>A0A8J5C676_ZINOF</name>
<feature type="compositionally biased region" description="Polar residues" evidence="7">
    <location>
        <begin position="729"/>
        <end position="739"/>
    </location>
</feature>
<evidence type="ECO:0000256" key="2">
    <source>
        <dbReference type="ARBA" id="ARBA00023015"/>
    </source>
</evidence>
<evidence type="ECO:0000256" key="1">
    <source>
        <dbReference type="ARBA" id="ARBA00004123"/>
    </source>
</evidence>
<feature type="region of interest" description="Disordered" evidence="7">
    <location>
        <begin position="170"/>
        <end position="223"/>
    </location>
</feature>
<gene>
    <name evidence="10" type="ORF">ZIOFF_072495</name>
</gene>
<feature type="compositionally biased region" description="Basic residues" evidence="7">
    <location>
        <begin position="199"/>
        <end position="211"/>
    </location>
</feature>
<dbReference type="GO" id="GO:0003677">
    <property type="term" value="F:DNA binding"/>
    <property type="evidence" value="ECO:0007669"/>
    <property type="project" value="UniProtKB-KW"/>
</dbReference>
<evidence type="ECO:0000256" key="6">
    <source>
        <dbReference type="PROSITE-ProRule" id="PRU00047"/>
    </source>
</evidence>
<dbReference type="CDD" id="cd00018">
    <property type="entry name" value="AP2"/>
    <property type="match status" value="1"/>
</dbReference>
<dbReference type="AlphaFoldDB" id="A0A8J5C676"/>
<dbReference type="EMBL" id="JACMSC010000022">
    <property type="protein sequence ID" value="KAG6467930.1"/>
    <property type="molecule type" value="Genomic_DNA"/>
</dbReference>
<dbReference type="SUPFAM" id="SSF54171">
    <property type="entry name" value="DNA-binding domain"/>
    <property type="match status" value="1"/>
</dbReference>
<evidence type="ECO:0000259" key="8">
    <source>
        <dbReference type="PROSITE" id="PS50158"/>
    </source>
</evidence>
<evidence type="ECO:0000259" key="9">
    <source>
        <dbReference type="PROSITE" id="PS51032"/>
    </source>
</evidence>
<dbReference type="InterPro" id="IPR057670">
    <property type="entry name" value="SH3_retrovirus"/>
</dbReference>
<dbReference type="Gene3D" id="3.30.730.10">
    <property type="entry name" value="AP2/ERF domain"/>
    <property type="match status" value="1"/>
</dbReference>
<evidence type="ECO:0000256" key="3">
    <source>
        <dbReference type="ARBA" id="ARBA00023125"/>
    </source>
</evidence>
<evidence type="ECO:0000256" key="4">
    <source>
        <dbReference type="ARBA" id="ARBA00023163"/>
    </source>
</evidence>
<dbReference type="InterPro" id="IPR001878">
    <property type="entry name" value="Znf_CCHC"/>
</dbReference>
<dbReference type="InterPro" id="IPR025724">
    <property type="entry name" value="GAG-pre-integrase_dom"/>
</dbReference>
<dbReference type="InterPro" id="IPR013103">
    <property type="entry name" value="RVT_2"/>
</dbReference>
<protein>
    <recommendedName>
        <fullName evidence="12">Polyprotein</fullName>
    </recommendedName>
</protein>
<feature type="region of interest" description="Disordered" evidence="7">
    <location>
        <begin position="727"/>
        <end position="799"/>
    </location>
</feature>
<dbReference type="Pfam" id="PF07727">
    <property type="entry name" value="RVT_2"/>
    <property type="match status" value="1"/>
</dbReference>
<dbReference type="PROSITE" id="PS51032">
    <property type="entry name" value="AP2_ERF"/>
    <property type="match status" value="1"/>
</dbReference>
<feature type="domain" description="CCHC-type" evidence="8">
    <location>
        <begin position="234"/>
        <end position="248"/>
    </location>
</feature>
<evidence type="ECO:0000313" key="10">
    <source>
        <dbReference type="EMBL" id="KAG6467930.1"/>
    </source>
</evidence>
<dbReference type="GO" id="GO:0008270">
    <property type="term" value="F:zinc ion binding"/>
    <property type="evidence" value="ECO:0007669"/>
    <property type="project" value="UniProtKB-KW"/>
</dbReference>
<dbReference type="Pfam" id="PF25597">
    <property type="entry name" value="SH3_retrovirus"/>
    <property type="match status" value="1"/>
</dbReference>
<feature type="compositionally biased region" description="Low complexity" evidence="7">
    <location>
        <begin position="213"/>
        <end position="222"/>
    </location>
</feature>
<dbReference type="SMART" id="SM00380">
    <property type="entry name" value="AP2"/>
    <property type="match status" value="1"/>
</dbReference>
<keyword evidence="6" id="KW-0863">Zinc-finger</keyword>
<keyword evidence="11" id="KW-1185">Reference proteome</keyword>
<evidence type="ECO:0008006" key="12">
    <source>
        <dbReference type="Google" id="ProtNLM"/>
    </source>
</evidence>
<dbReference type="Pfam" id="PF13976">
    <property type="entry name" value="gag_pre-integrs"/>
    <property type="match status" value="1"/>
</dbReference>
<evidence type="ECO:0000313" key="11">
    <source>
        <dbReference type="Proteomes" id="UP000734854"/>
    </source>
</evidence>
<keyword evidence="2" id="KW-0805">Transcription regulation</keyword>
<comment type="caution">
    <text evidence="10">The sequence shown here is derived from an EMBL/GenBank/DDBJ whole genome shotgun (WGS) entry which is preliminary data.</text>
</comment>
<dbReference type="InterPro" id="IPR016177">
    <property type="entry name" value="DNA-bd_dom_sf"/>
</dbReference>